<comment type="caution">
    <text evidence="1">The sequence shown here is derived from an EMBL/GenBank/DDBJ whole genome shotgun (WGS) entry which is preliminary data.</text>
</comment>
<proteinExistence type="predicted"/>
<evidence type="ECO:0000313" key="1">
    <source>
        <dbReference type="EMBL" id="PVD38321.1"/>
    </source>
</evidence>
<dbReference type="Proteomes" id="UP000245119">
    <property type="component" value="Linkage Group LG1"/>
</dbReference>
<gene>
    <name evidence="1" type="ORF">C0Q70_00933</name>
</gene>
<sequence>MKADDDKNDKAEIDNRVACPADRRGGGRPSLLALCIGMEPEVSRRQRSHHHHLLLAALRACAGGLIIRNEIRRAGDLSVFLMFESPSE</sequence>
<organism evidence="1 2">
    <name type="scientific">Pomacea canaliculata</name>
    <name type="common">Golden apple snail</name>
    <dbReference type="NCBI Taxonomy" id="400727"/>
    <lineage>
        <taxon>Eukaryota</taxon>
        <taxon>Metazoa</taxon>
        <taxon>Spiralia</taxon>
        <taxon>Lophotrochozoa</taxon>
        <taxon>Mollusca</taxon>
        <taxon>Gastropoda</taxon>
        <taxon>Caenogastropoda</taxon>
        <taxon>Architaenioglossa</taxon>
        <taxon>Ampullarioidea</taxon>
        <taxon>Ampullariidae</taxon>
        <taxon>Pomacea</taxon>
    </lineage>
</organism>
<dbReference type="EMBL" id="PZQS01000001">
    <property type="protein sequence ID" value="PVD38321.1"/>
    <property type="molecule type" value="Genomic_DNA"/>
</dbReference>
<reference evidence="1 2" key="1">
    <citation type="submission" date="2018-04" db="EMBL/GenBank/DDBJ databases">
        <title>The genome of golden apple snail Pomacea canaliculata provides insight into stress tolerance and invasive adaptation.</title>
        <authorList>
            <person name="Liu C."/>
            <person name="Liu B."/>
            <person name="Ren Y."/>
            <person name="Zhang Y."/>
            <person name="Wang H."/>
            <person name="Li S."/>
            <person name="Jiang F."/>
            <person name="Yin L."/>
            <person name="Zhang G."/>
            <person name="Qian W."/>
            <person name="Fan W."/>
        </authorList>
    </citation>
    <scope>NUCLEOTIDE SEQUENCE [LARGE SCALE GENOMIC DNA]</scope>
    <source>
        <strain evidence="1">SZHN2017</strain>
        <tissue evidence="1">Muscle</tissue>
    </source>
</reference>
<accession>A0A2T7PY17</accession>
<keyword evidence="2" id="KW-1185">Reference proteome</keyword>
<dbReference type="AlphaFoldDB" id="A0A2T7PY17"/>
<protein>
    <submittedName>
        <fullName evidence="1">Uncharacterized protein</fullName>
    </submittedName>
</protein>
<name>A0A2T7PY17_POMCA</name>
<evidence type="ECO:0000313" key="2">
    <source>
        <dbReference type="Proteomes" id="UP000245119"/>
    </source>
</evidence>